<reference evidence="1 2" key="1">
    <citation type="submission" date="2019-06" db="EMBL/GenBank/DDBJ databases">
        <title>Desulfobotulus mexicanus sp. nov., a novel sulfate-reducing bacterium isolated from the sediment of an alkaline crater lake in Mexico.</title>
        <authorList>
            <person name="Hirschler-Rea A."/>
        </authorList>
    </citation>
    <scope>NUCLEOTIDE SEQUENCE [LARGE SCALE GENOMIC DNA]</scope>
    <source>
        <strain evidence="1 2">PAR22N</strain>
    </source>
</reference>
<evidence type="ECO:0000313" key="2">
    <source>
        <dbReference type="Proteomes" id="UP000321899"/>
    </source>
</evidence>
<keyword evidence="2" id="KW-1185">Reference proteome</keyword>
<accession>A0A5S5MBX4</accession>
<protein>
    <submittedName>
        <fullName evidence="1">Uncharacterized protein</fullName>
    </submittedName>
</protein>
<dbReference type="AlphaFoldDB" id="A0A5S5MBX4"/>
<evidence type="ECO:0000313" key="1">
    <source>
        <dbReference type="EMBL" id="TYT73149.1"/>
    </source>
</evidence>
<proteinExistence type="predicted"/>
<dbReference type="OrthoDB" id="1100739at2"/>
<gene>
    <name evidence="1" type="ORF">FIM25_16645</name>
</gene>
<organism evidence="1 2">
    <name type="scientific">Desulfobotulus mexicanus</name>
    <dbReference type="NCBI Taxonomy" id="2586642"/>
    <lineage>
        <taxon>Bacteria</taxon>
        <taxon>Pseudomonadati</taxon>
        <taxon>Thermodesulfobacteriota</taxon>
        <taxon>Desulfobacteria</taxon>
        <taxon>Desulfobacterales</taxon>
        <taxon>Desulfobacteraceae</taxon>
        <taxon>Desulfobotulus</taxon>
    </lineage>
</organism>
<sequence length="373" mass="42412">MDLAEEAFLAQRARNEEKALLLFLKALALEEKAANLLPLNEEAEPTRSILYRSAASLAYNARDYEQAERLVARGLAGYPPEEIREELKNLYEDINFQRHLKSKGTILDRKQWMLTIAGDAVKYGGTSADLLMTRVDRISSMFYRTVERMLKIPYRTGGGVSKKIKDDYGLFINALSPRSFAVSFQLGMPEPQMDLPLAVQPVEKSVDADEVIDEMMDCLALFEADDSETLKAQIGDESYFENFVGLAKEIAPDGKNVNLVGFTTVRNGVDTPVALRKKRKNRKIAPKERPEAEEQEGFFQLSGRLVRAYSPDHEKYGTVSLLQKETGEKIKIYVPLSIMKDVVQPYYEEFVTIQGYMEKKKRYYEEIALADEE</sequence>
<comment type="caution">
    <text evidence="1">The sequence shown here is derived from an EMBL/GenBank/DDBJ whole genome shotgun (WGS) entry which is preliminary data.</text>
</comment>
<dbReference type="EMBL" id="VDMB01000050">
    <property type="protein sequence ID" value="TYT73149.1"/>
    <property type="molecule type" value="Genomic_DNA"/>
</dbReference>
<name>A0A5S5MBX4_9BACT</name>
<dbReference type="Proteomes" id="UP000321899">
    <property type="component" value="Unassembled WGS sequence"/>
</dbReference>